<sequence>MVVGCDTQAFVHFKEGAAGCLTYSTSSKALRESGCKGLGSRWGLGCCTSEIPNGLKSLEANISRFANYANSLASDHCGFAFLASGYSYDFPPSDLDDRKLADADVPIELDWSIGNQTYDEAERNSARGYACPSNNSRCYGRYEGRVGYLCRCSSYNGNPYLESGCEGIATAGSTTTCLYFTHIAQT</sequence>
<evidence type="ECO:0000313" key="2">
    <source>
        <dbReference type="Proteomes" id="UP000663760"/>
    </source>
</evidence>
<gene>
    <name evidence="1" type="ORF">SI8410_03003954</name>
</gene>
<dbReference type="OrthoDB" id="784156at2759"/>
<evidence type="ECO:0000313" key="1">
    <source>
        <dbReference type="EMBL" id="CAA7393163.1"/>
    </source>
</evidence>
<dbReference type="PANTHER" id="PTHR33491">
    <property type="entry name" value="OSJNBA0016N04.9 PROTEIN"/>
    <property type="match status" value="1"/>
</dbReference>
<proteinExistence type="predicted"/>
<dbReference type="AlphaFoldDB" id="A0A7I8K6C0"/>
<accession>A0A7I8K6C0</accession>
<protein>
    <submittedName>
        <fullName evidence="1">Uncharacterized protein</fullName>
    </submittedName>
</protein>
<organism evidence="1 2">
    <name type="scientific">Spirodela intermedia</name>
    <name type="common">Intermediate duckweed</name>
    <dbReference type="NCBI Taxonomy" id="51605"/>
    <lineage>
        <taxon>Eukaryota</taxon>
        <taxon>Viridiplantae</taxon>
        <taxon>Streptophyta</taxon>
        <taxon>Embryophyta</taxon>
        <taxon>Tracheophyta</taxon>
        <taxon>Spermatophyta</taxon>
        <taxon>Magnoliopsida</taxon>
        <taxon>Liliopsida</taxon>
        <taxon>Araceae</taxon>
        <taxon>Lemnoideae</taxon>
        <taxon>Spirodela</taxon>
    </lineage>
</organism>
<keyword evidence="2" id="KW-1185">Reference proteome</keyword>
<dbReference type="Proteomes" id="UP000663760">
    <property type="component" value="Chromosome 3"/>
</dbReference>
<name>A0A7I8K6C0_SPIIN</name>
<dbReference type="EMBL" id="LR746266">
    <property type="protein sequence ID" value="CAA7393163.1"/>
    <property type="molecule type" value="Genomic_DNA"/>
</dbReference>
<reference evidence="1" key="1">
    <citation type="submission" date="2020-02" db="EMBL/GenBank/DDBJ databases">
        <authorList>
            <person name="Scholz U."/>
            <person name="Mascher M."/>
            <person name="Fiebig A."/>
        </authorList>
    </citation>
    <scope>NUCLEOTIDE SEQUENCE</scope>
</reference>